<sequence length="389" mass="44180">MEQLWILSSSGKFTGIEIPSGLKVLHLNDYSTKIYQQFNIEPIYQRFYYKGEHVWDIANPCISQKKPVSLLSIESSPHKILYIALPDPESQNLIQYPIAIEYPESKTLYNAFNLMRKMYKILNIFNTCNFIIYDQNEYLSINTPLSSLKSNQIYTTNTDIPNYLKFNLTIENQDIESQDIEYYAQANLIVSELISFIALKRGAMGLKPLKSCLSLSNRSTIIDKDRTLKDIIQDDNTIITSADDAGGAMTSTTFINFESPSVATVSGKAPNWRLVKKGLSFIFICPNEGGCKTNKDIVIASVGYGIFDLARTVDFIRCPECSIKIKTPPNYCGYYNAKVSYVGYSQGVAEADTLVPSVDKFLFYNDTFTMKWSSLTIICRKNKESRRIR</sequence>
<dbReference type="Proteomes" id="UP000187209">
    <property type="component" value="Unassembled WGS sequence"/>
</dbReference>
<evidence type="ECO:0000313" key="2">
    <source>
        <dbReference type="Proteomes" id="UP000187209"/>
    </source>
</evidence>
<accession>A0A1R2BYB0</accession>
<reference evidence="1 2" key="1">
    <citation type="submission" date="2016-11" db="EMBL/GenBank/DDBJ databases">
        <title>The macronuclear genome of Stentor coeruleus: a giant cell with tiny introns.</title>
        <authorList>
            <person name="Slabodnick M."/>
            <person name="Ruby J.G."/>
            <person name="Reiff S.B."/>
            <person name="Swart E.C."/>
            <person name="Gosai S."/>
            <person name="Prabakaran S."/>
            <person name="Witkowska E."/>
            <person name="Larue G.E."/>
            <person name="Fisher S."/>
            <person name="Freeman R.M."/>
            <person name="Gunawardena J."/>
            <person name="Chu W."/>
            <person name="Stover N.A."/>
            <person name="Gregory B.D."/>
            <person name="Nowacki M."/>
            <person name="Derisi J."/>
            <person name="Roy S.W."/>
            <person name="Marshall W.F."/>
            <person name="Sood P."/>
        </authorList>
    </citation>
    <scope>NUCLEOTIDE SEQUENCE [LARGE SCALE GENOMIC DNA]</scope>
    <source>
        <strain evidence="1">WM001</strain>
    </source>
</reference>
<proteinExistence type="predicted"/>
<dbReference type="EMBL" id="MPUH01000366">
    <property type="protein sequence ID" value="OMJ81796.1"/>
    <property type="molecule type" value="Genomic_DNA"/>
</dbReference>
<dbReference type="AlphaFoldDB" id="A0A1R2BYB0"/>
<dbReference type="OrthoDB" id="428577at2759"/>
<organism evidence="1 2">
    <name type="scientific">Stentor coeruleus</name>
    <dbReference type="NCBI Taxonomy" id="5963"/>
    <lineage>
        <taxon>Eukaryota</taxon>
        <taxon>Sar</taxon>
        <taxon>Alveolata</taxon>
        <taxon>Ciliophora</taxon>
        <taxon>Postciliodesmatophora</taxon>
        <taxon>Heterotrichea</taxon>
        <taxon>Heterotrichida</taxon>
        <taxon>Stentoridae</taxon>
        <taxon>Stentor</taxon>
    </lineage>
</organism>
<comment type="caution">
    <text evidence="1">The sequence shown here is derived from an EMBL/GenBank/DDBJ whole genome shotgun (WGS) entry which is preliminary data.</text>
</comment>
<evidence type="ECO:0000313" key="1">
    <source>
        <dbReference type="EMBL" id="OMJ81796.1"/>
    </source>
</evidence>
<keyword evidence="2" id="KW-1185">Reference proteome</keyword>
<name>A0A1R2BYB0_9CILI</name>
<gene>
    <name evidence="1" type="ORF">SteCoe_17680</name>
</gene>
<protein>
    <submittedName>
        <fullName evidence="1">Uncharacterized protein</fullName>
    </submittedName>
</protein>